<keyword evidence="3" id="KW-0500">Molybdenum</keyword>
<dbReference type="InterPro" id="IPR006657">
    <property type="entry name" value="MoPterin_dinucl-bd_dom"/>
</dbReference>
<dbReference type="Gene3D" id="3.40.228.10">
    <property type="entry name" value="Dimethylsulfoxide Reductase, domain 2"/>
    <property type="match status" value="1"/>
</dbReference>
<protein>
    <submittedName>
        <fullName evidence="9">Dimethyl sulfoxide reductase DmsA</fullName>
        <ecNumber evidence="9">1.8.5.3</ecNumber>
    </submittedName>
</protein>
<evidence type="ECO:0000256" key="7">
    <source>
        <dbReference type="ARBA" id="ARBA00023014"/>
    </source>
</evidence>
<dbReference type="PROSITE" id="PS51669">
    <property type="entry name" value="4FE4S_MOW_BIS_MGD"/>
    <property type="match status" value="1"/>
</dbReference>
<accession>A0A0R3K585</accession>
<dbReference type="SUPFAM" id="SSF50692">
    <property type="entry name" value="ADC-like"/>
    <property type="match status" value="1"/>
</dbReference>
<organism evidence="9 10">
    <name type="scientific">Caloramator mitchellensis</name>
    <dbReference type="NCBI Taxonomy" id="908809"/>
    <lineage>
        <taxon>Bacteria</taxon>
        <taxon>Bacillati</taxon>
        <taxon>Bacillota</taxon>
        <taxon>Clostridia</taxon>
        <taxon>Eubacteriales</taxon>
        <taxon>Clostridiaceae</taxon>
        <taxon>Caloramator</taxon>
    </lineage>
</organism>
<dbReference type="PROSITE" id="PS00490">
    <property type="entry name" value="MOLYBDOPTERIN_PROK_2"/>
    <property type="match status" value="1"/>
</dbReference>
<evidence type="ECO:0000256" key="3">
    <source>
        <dbReference type="ARBA" id="ARBA00022505"/>
    </source>
</evidence>
<dbReference type="Gene3D" id="3.30.2070.10">
    <property type="entry name" value="Formate dehydrogenase/DMSO reductase"/>
    <property type="match status" value="1"/>
</dbReference>
<evidence type="ECO:0000256" key="2">
    <source>
        <dbReference type="ARBA" id="ARBA00010312"/>
    </source>
</evidence>
<dbReference type="GO" id="GO:0046872">
    <property type="term" value="F:metal ion binding"/>
    <property type="evidence" value="ECO:0007669"/>
    <property type="project" value="UniProtKB-KW"/>
</dbReference>
<dbReference type="EMBL" id="LKHP01000001">
    <property type="protein sequence ID" value="KRQ88098.1"/>
    <property type="molecule type" value="Genomic_DNA"/>
</dbReference>
<comment type="cofactor">
    <cofactor evidence="1">
        <name>Mo-bis(molybdopterin guanine dinucleotide)</name>
        <dbReference type="ChEBI" id="CHEBI:60539"/>
    </cofactor>
</comment>
<dbReference type="InterPro" id="IPR050612">
    <property type="entry name" value="Prok_Mopterin_Oxidored"/>
</dbReference>
<dbReference type="GO" id="GO:0043546">
    <property type="term" value="F:molybdopterin cofactor binding"/>
    <property type="evidence" value="ECO:0007669"/>
    <property type="project" value="InterPro"/>
</dbReference>
<evidence type="ECO:0000259" key="8">
    <source>
        <dbReference type="PROSITE" id="PS51669"/>
    </source>
</evidence>
<keyword evidence="10" id="KW-1185">Reference proteome</keyword>
<proteinExistence type="inferred from homology"/>
<name>A0A0R3K585_CALMK</name>
<dbReference type="AlphaFoldDB" id="A0A0R3K585"/>
<evidence type="ECO:0000256" key="6">
    <source>
        <dbReference type="ARBA" id="ARBA00023004"/>
    </source>
</evidence>
<dbReference type="PANTHER" id="PTHR43742">
    <property type="entry name" value="TRIMETHYLAMINE-N-OXIDE REDUCTASE"/>
    <property type="match status" value="1"/>
</dbReference>
<dbReference type="STRING" id="908809.ABG79_00265"/>
<keyword evidence="6" id="KW-0408">Iron</keyword>
<evidence type="ECO:0000256" key="5">
    <source>
        <dbReference type="ARBA" id="ARBA00023002"/>
    </source>
</evidence>
<reference evidence="9 10" key="1">
    <citation type="submission" date="2015-09" db="EMBL/GenBank/DDBJ databases">
        <title>Draft genome sequence of a Caloramator mitchellensis, a moderate thermophile from the Great Artesian Basin of Australia.</title>
        <authorList>
            <person name="Patel B.K."/>
        </authorList>
    </citation>
    <scope>NUCLEOTIDE SEQUENCE [LARGE SCALE GENOMIC DNA]</scope>
    <source>
        <strain evidence="9 10">VF08</strain>
    </source>
</reference>
<evidence type="ECO:0000313" key="10">
    <source>
        <dbReference type="Proteomes" id="UP000052015"/>
    </source>
</evidence>
<dbReference type="PROSITE" id="PS00932">
    <property type="entry name" value="MOLYBDOPTERIN_PROK_3"/>
    <property type="match status" value="1"/>
</dbReference>
<dbReference type="InterPro" id="IPR006656">
    <property type="entry name" value="Mopterin_OxRdtase"/>
</dbReference>
<dbReference type="GO" id="GO:0051536">
    <property type="term" value="F:iron-sulfur cluster binding"/>
    <property type="evidence" value="ECO:0007669"/>
    <property type="project" value="UniProtKB-KW"/>
</dbReference>
<sequence>MKIRSGCPRDCYSGCSLILEIEDGRIKNIDGDPLNRATQGLICIKGKSYLERNYGKQRLRYPLKRIGKRGENNFKRIVWEEAISEICDNIENYQKYSPRSILFYKGSGEIGTVSKGAYGFWNQLNGYTTTYGDLCFSAGVEATIQTYGRAIHNAPWDIENAKSILVWGKNTAETNFQEMLLIKKAKSNGAKLIVIDPVKTKTAKEADIYIQIEPETDIYLALGIANYILNNNLADLDFISKYTYGFEEFKKSIKNYDIDLVTEKCKISKAEFESIIKIICNNKPFKLICGLGIQRRKNGGQTVRAISLIPAILGSIGIRGGGFNYANLSAPKLIWPIKYETPKDVDYIHVAELGKGIKEKNIKMAFIQAANPVISNPDTIEIIDAFNNMEFVVVIDNYMSATAKYADIVLPAAATFEYFDIFKSYWHPYVILIDKAHEPLDECKHESEIYRMMASKLKLEVDLIPANNEELINRILEASNINATIDDLRKVPFLDQNYNEIAFEDKHFNTVTGKIQFKSKTMKKWKQSVIPEASGMETNNEYPFNIISYHSYEKINSQYSDIDRIRKITGAPKVLINEMDAEEKGILNDDKVLIYNANGSITATAYLTNDVKRGTISIPFGYLLEDGANVNTLLKPQITDIGNGTVFHSLRVDFKKY</sequence>
<evidence type="ECO:0000313" key="9">
    <source>
        <dbReference type="EMBL" id="KRQ88098.1"/>
    </source>
</evidence>
<feature type="domain" description="4Fe-4S Mo/W bis-MGD-type" evidence="8">
    <location>
        <begin position="1"/>
        <end position="57"/>
    </location>
</feature>
<comment type="similarity">
    <text evidence="2">Belongs to the prokaryotic molybdopterin-containing oxidoreductase family.</text>
</comment>
<evidence type="ECO:0000256" key="4">
    <source>
        <dbReference type="ARBA" id="ARBA00022723"/>
    </source>
</evidence>
<keyword evidence="5 9" id="KW-0560">Oxidoreductase</keyword>
<dbReference type="SMART" id="SM00926">
    <property type="entry name" value="Molybdop_Fe4S4"/>
    <property type="match status" value="1"/>
</dbReference>
<dbReference type="Pfam" id="PF00384">
    <property type="entry name" value="Molybdopterin"/>
    <property type="match status" value="1"/>
</dbReference>
<dbReference type="Gene3D" id="2.40.40.20">
    <property type="match status" value="1"/>
</dbReference>
<evidence type="ECO:0000256" key="1">
    <source>
        <dbReference type="ARBA" id="ARBA00001942"/>
    </source>
</evidence>
<dbReference type="OrthoDB" id="9803192at2"/>
<comment type="caution">
    <text evidence="9">The sequence shown here is derived from an EMBL/GenBank/DDBJ whole genome shotgun (WGS) entry which is preliminary data.</text>
</comment>
<dbReference type="SUPFAM" id="SSF53706">
    <property type="entry name" value="Formate dehydrogenase/DMSO reductase, domains 1-3"/>
    <property type="match status" value="1"/>
</dbReference>
<dbReference type="Gene3D" id="3.40.50.740">
    <property type="match status" value="1"/>
</dbReference>
<keyword evidence="4" id="KW-0479">Metal-binding</keyword>
<gene>
    <name evidence="9" type="primary">dmsA</name>
    <name evidence="9" type="ORF">ABG79_00265</name>
</gene>
<dbReference type="InterPro" id="IPR006963">
    <property type="entry name" value="Mopterin_OxRdtase_4Fe-4S_dom"/>
</dbReference>
<dbReference type="Proteomes" id="UP000052015">
    <property type="component" value="Unassembled WGS sequence"/>
</dbReference>
<dbReference type="EC" id="1.8.5.3" evidence="9"/>
<dbReference type="InterPro" id="IPR006655">
    <property type="entry name" value="Mopterin_OxRdtase_prok_CS"/>
</dbReference>
<dbReference type="GO" id="GO:0016491">
    <property type="term" value="F:oxidoreductase activity"/>
    <property type="evidence" value="ECO:0007669"/>
    <property type="project" value="UniProtKB-KW"/>
</dbReference>
<dbReference type="PANTHER" id="PTHR43742:SF6">
    <property type="entry name" value="OXIDOREDUCTASE YYAE-RELATED"/>
    <property type="match status" value="1"/>
</dbReference>
<dbReference type="InterPro" id="IPR009010">
    <property type="entry name" value="Asp_de-COase-like_dom_sf"/>
</dbReference>
<dbReference type="Gene3D" id="2.20.25.90">
    <property type="entry name" value="ADC-like domains"/>
    <property type="match status" value="1"/>
</dbReference>
<keyword evidence="7" id="KW-0411">Iron-sulfur</keyword>
<dbReference type="Pfam" id="PF04879">
    <property type="entry name" value="Molybdop_Fe4S4"/>
    <property type="match status" value="1"/>
</dbReference>
<dbReference type="Pfam" id="PF01568">
    <property type="entry name" value="Molydop_binding"/>
    <property type="match status" value="1"/>
</dbReference>
<dbReference type="RefSeq" id="WP_160318205.1">
    <property type="nucleotide sequence ID" value="NZ_LKHP01000001.1"/>
</dbReference>